<accession>A0A0R3QGA9</accession>
<keyword evidence="2" id="KW-1185">Reference proteome</keyword>
<evidence type="ECO:0000313" key="3">
    <source>
        <dbReference type="WBParaSite" id="BTMF_0000540801-mRNA-1"/>
    </source>
</evidence>
<sequence length="68" mass="8005">MVSQSSPHHRFLHFCSRCFYFPHSKCHLFFQQICHLLSTEIICTQWAPCISHPRVFANSSFDKHQAVV</sequence>
<dbReference type="EMBL" id="UZAG01004727">
    <property type="protein sequence ID" value="VDO17171.1"/>
    <property type="molecule type" value="Genomic_DNA"/>
</dbReference>
<dbReference type="AlphaFoldDB" id="A0A0R3QGA9"/>
<proteinExistence type="predicted"/>
<gene>
    <name evidence="1" type="ORF">BTMF_LOCUS4694</name>
</gene>
<dbReference type="WBParaSite" id="BTMF_0000540801-mRNA-1">
    <property type="protein sequence ID" value="BTMF_0000540801-mRNA-1"/>
    <property type="gene ID" value="BTMF_0000540801"/>
</dbReference>
<protein>
    <submittedName>
        <fullName evidence="3">Ovule protein</fullName>
    </submittedName>
</protein>
<reference evidence="1 2" key="2">
    <citation type="submission" date="2018-11" db="EMBL/GenBank/DDBJ databases">
        <authorList>
            <consortium name="Pathogen Informatics"/>
        </authorList>
    </citation>
    <scope>NUCLEOTIDE SEQUENCE [LARGE SCALE GENOMIC DNA]</scope>
</reference>
<evidence type="ECO:0000313" key="2">
    <source>
        <dbReference type="Proteomes" id="UP000280834"/>
    </source>
</evidence>
<name>A0A0R3QGA9_9BILA</name>
<reference evidence="3" key="1">
    <citation type="submission" date="2017-02" db="UniProtKB">
        <authorList>
            <consortium name="WormBaseParasite"/>
        </authorList>
    </citation>
    <scope>IDENTIFICATION</scope>
</reference>
<dbReference type="Proteomes" id="UP000280834">
    <property type="component" value="Unassembled WGS sequence"/>
</dbReference>
<evidence type="ECO:0000313" key="1">
    <source>
        <dbReference type="EMBL" id="VDO17171.1"/>
    </source>
</evidence>
<organism evidence="3">
    <name type="scientific">Brugia timori</name>
    <dbReference type="NCBI Taxonomy" id="42155"/>
    <lineage>
        <taxon>Eukaryota</taxon>
        <taxon>Metazoa</taxon>
        <taxon>Ecdysozoa</taxon>
        <taxon>Nematoda</taxon>
        <taxon>Chromadorea</taxon>
        <taxon>Rhabditida</taxon>
        <taxon>Spirurina</taxon>
        <taxon>Spiruromorpha</taxon>
        <taxon>Filarioidea</taxon>
        <taxon>Onchocercidae</taxon>
        <taxon>Brugia</taxon>
    </lineage>
</organism>